<sequence>MADTSTPGGPRVCVIGAGACGLAAAQVLKERGIAFDVYERGSDLGGQWRFGNDSGTSAVYDSIELNSSSAMSGFPKLPMPAHYPTFPGHAQMLDYLERYAAHFGLRPHVRFRTTVTGVRPVPGGGYEVSTTAQDSRHYDAVVVASGFHWDPKPLPVVGGHFTGHQLHSKDYKTPADVRGDRVLVVGFGNTACDLATELSRVTDRVVMSVRRGFWVTPKLYGSRPLDRFNPFLARYVPMALQSVLLTAMLWAKQGSLARYGLPDPDHLVLRTHPATCEGFLPAVRAGRVAVRPAVDRFDGDRVVFADGTAEAFDTVLWCTGFRFSFPFLPPSLTPVMHGPMRLFRRIVMPGRPGLYFLGFVKPLSAITVQAEAQAAWIADLIDGTTVLPAPDDLAAEIAADERRVRRRYTATPRLTVEIDWYRYLRQLARDRRRLAAPAPTAAHPTKEAAAV</sequence>
<keyword evidence="5" id="KW-0521">NADP</keyword>
<dbReference type="InterPro" id="IPR050346">
    <property type="entry name" value="FMO-like"/>
</dbReference>
<dbReference type="PIRSF" id="PIRSF000332">
    <property type="entry name" value="FMO"/>
    <property type="match status" value="1"/>
</dbReference>
<dbReference type="AlphaFoldDB" id="A0A9Q9MRE1"/>
<evidence type="ECO:0000256" key="2">
    <source>
        <dbReference type="ARBA" id="ARBA00010139"/>
    </source>
</evidence>
<proteinExistence type="inferred from homology"/>
<comment type="similarity">
    <text evidence="1">Belongs to the FMO family.</text>
</comment>
<dbReference type="GO" id="GO:0050660">
    <property type="term" value="F:flavin adenine dinucleotide binding"/>
    <property type="evidence" value="ECO:0007669"/>
    <property type="project" value="InterPro"/>
</dbReference>
<reference evidence="7" key="1">
    <citation type="submission" date="2021-04" db="EMBL/GenBank/DDBJ databases">
        <title>Dactylosporangium aurantiacum NRRL B-8018 full assembly.</title>
        <authorList>
            <person name="Hartkoorn R.C."/>
            <person name="Beaudoing E."/>
            <person name="Hot D."/>
        </authorList>
    </citation>
    <scope>NUCLEOTIDE SEQUENCE</scope>
    <source>
        <strain evidence="7">NRRL B-8018</strain>
    </source>
</reference>
<dbReference type="KEGG" id="daur:Daura_20940"/>
<gene>
    <name evidence="7" type="ORF">Daura_20940</name>
</gene>
<evidence type="ECO:0000256" key="5">
    <source>
        <dbReference type="ARBA" id="ARBA00022857"/>
    </source>
</evidence>
<evidence type="ECO:0000256" key="3">
    <source>
        <dbReference type="ARBA" id="ARBA00022630"/>
    </source>
</evidence>
<dbReference type="Pfam" id="PF00743">
    <property type="entry name" value="FMO-like"/>
    <property type="match status" value="1"/>
</dbReference>
<comment type="similarity">
    <text evidence="2">Belongs to the FAD-binding monooxygenase family.</text>
</comment>
<dbReference type="EMBL" id="CP073767">
    <property type="protein sequence ID" value="UWZ58422.1"/>
    <property type="molecule type" value="Genomic_DNA"/>
</dbReference>
<keyword evidence="3" id="KW-0285">Flavoprotein</keyword>
<keyword evidence="8" id="KW-1185">Reference proteome</keyword>
<protein>
    <submittedName>
        <fullName evidence="7">NAD(P)-binding domain-containing protein</fullName>
    </submittedName>
</protein>
<dbReference type="InterPro" id="IPR036188">
    <property type="entry name" value="FAD/NAD-bd_sf"/>
</dbReference>
<name>A0A9Q9MRE1_9ACTN</name>
<dbReference type="InterPro" id="IPR020946">
    <property type="entry name" value="Flavin_mOase-like"/>
</dbReference>
<dbReference type="SUPFAM" id="SSF51905">
    <property type="entry name" value="FAD/NAD(P)-binding domain"/>
    <property type="match status" value="2"/>
</dbReference>
<dbReference type="GO" id="GO:0050661">
    <property type="term" value="F:NADP binding"/>
    <property type="evidence" value="ECO:0007669"/>
    <property type="project" value="InterPro"/>
</dbReference>
<evidence type="ECO:0000256" key="4">
    <source>
        <dbReference type="ARBA" id="ARBA00022827"/>
    </source>
</evidence>
<evidence type="ECO:0000256" key="1">
    <source>
        <dbReference type="ARBA" id="ARBA00009183"/>
    </source>
</evidence>
<dbReference type="Proteomes" id="UP001058003">
    <property type="component" value="Chromosome"/>
</dbReference>
<accession>A0A9Q9MRE1</accession>
<dbReference type="PRINTS" id="PR00370">
    <property type="entry name" value="FMOXYGENASE"/>
</dbReference>
<organism evidence="7 8">
    <name type="scientific">Dactylosporangium aurantiacum</name>
    <dbReference type="NCBI Taxonomy" id="35754"/>
    <lineage>
        <taxon>Bacteria</taxon>
        <taxon>Bacillati</taxon>
        <taxon>Actinomycetota</taxon>
        <taxon>Actinomycetes</taxon>
        <taxon>Micromonosporales</taxon>
        <taxon>Micromonosporaceae</taxon>
        <taxon>Dactylosporangium</taxon>
    </lineage>
</organism>
<keyword evidence="6" id="KW-0560">Oxidoreductase</keyword>
<evidence type="ECO:0000313" key="8">
    <source>
        <dbReference type="Proteomes" id="UP001058003"/>
    </source>
</evidence>
<dbReference type="GO" id="GO:0004499">
    <property type="term" value="F:N,N-dimethylaniline monooxygenase activity"/>
    <property type="evidence" value="ECO:0007669"/>
    <property type="project" value="InterPro"/>
</dbReference>
<keyword evidence="4" id="KW-0274">FAD</keyword>
<dbReference type="Gene3D" id="3.50.50.60">
    <property type="entry name" value="FAD/NAD(P)-binding domain"/>
    <property type="match status" value="1"/>
</dbReference>
<evidence type="ECO:0000256" key="6">
    <source>
        <dbReference type="ARBA" id="ARBA00023002"/>
    </source>
</evidence>
<dbReference type="InterPro" id="IPR000960">
    <property type="entry name" value="Flavin_mOase"/>
</dbReference>
<dbReference type="RefSeq" id="WP_052388578.1">
    <property type="nucleotide sequence ID" value="NZ_CP073767.1"/>
</dbReference>
<dbReference type="PANTHER" id="PTHR23023">
    <property type="entry name" value="DIMETHYLANILINE MONOOXYGENASE"/>
    <property type="match status" value="1"/>
</dbReference>
<evidence type="ECO:0000313" key="7">
    <source>
        <dbReference type="EMBL" id="UWZ58422.1"/>
    </source>
</evidence>